<dbReference type="Proteomes" id="UP000076865">
    <property type="component" value="Chromosome"/>
</dbReference>
<sequence length="70" mass="8152">MKAYRVCWHSLVEDGSMLEGRSLVYADSPEEAAEQVVWKKTKEYRLKPEWMRVESVTEIPSLHTEQKAAL</sequence>
<dbReference type="PATRIC" id="fig|294699.3.peg.876"/>
<evidence type="ECO:0000313" key="1">
    <source>
        <dbReference type="EMBL" id="ANB59894.1"/>
    </source>
</evidence>
<name>A0A167TBE9_9BACL</name>
<organism evidence="1 2">
    <name type="scientific">Anoxybacteroides amylolyticum</name>
    <dbReference type="NCBI Taxonomy" id="294699"/>
    <lineage>
        <taxon>Bacteria</taxon>
        <taxon>Bacillati</taxon>
        <taxon>Bacillota</taxon>
        <taxon>Bacilli</taxon>
        <taxon>Bacillales</taxon>
        <taxon>Anoxybacillaceae</taxon>
        <taxon>Anoxybacteroides</taxon>
    </lineage>
</organism>
<dbReference type="OrthoDB" id="2908478at2"/>
<gene>
    <name evidence="1" type="ORF">GFC30_867</name>
</gene>
<dbReference type="KEGG" id="aamy:GFC30_867"/>
<evidence type="ECO:0000313" key="2">
    <source>
        <dbReference type="Proteomes" id="UP000076865"/>
    </source>
</evidence>
<proteinExistence type="predicted"/>
<dbReference type="RefSeq" id="WP_066323061.1">
    <property type="nucleotide sequence ID" value="NZ_CP015438.1"/>
</dbReference>
<keyword evidence="2" id="KW-1185">Reference proteome</keyword>
<accession>A0A167TBE9</accession>
<dbReference type="AlphaFoldDB" id="A0A167TBE9"/>
<protein>
    <submittedName>
        <fullName evidence="1">Uncharacterized protein</fullName>
    </submittedName>
</protein>
<dbReference type="EMBL" id="CP015438">
    <property type="protein sequence ID" value="ANB59894.1"/>
    <property type="molecule type" value="Genomic_DNA"/>
</dbReference>
<reference evidence="1 2" key="1">
    <citation type="journal article" date="2006" name="Syst. Appl. Microbiol.">
        <title>Anoxybacillus amylolyticus sp. nov., a thermophilic amylase producing bacterium isolated from Mount Rittmann (Antarctica).</title>
        <authorList>
            <person name="Poli A."/>
            <person name="Esposito E."/>
            <person name="Lama L."/>
            <person name="Orlando P."/>
            <person name="Nicolaus G."/>
            <person name="de Appolonia F."/>
            <person name="Gambacorta A."/>
            <person name="Nicolaus B."/>
        </authorList>
    </citation>
    <scope>NUCLEOTIDE SEQUENCE [LARGE SCALE GENOMIC DNA]</scope>
    <source>
        <strain evidence="1 2">DSM 15939</strain>
    </source>
</reference>